<reference evidence="8" key="1">
    <citation type="journal article" date="2019" name="Int. J. Syst. Evol. Microbiol.">
        <title>The Global Catalogue of Microorganisms (GCM) 10K type strain sequencing project: providing services to taxonomists for standard genome sequencing and annotation.</title>
        <authorList>
            <consortium name="The Broad Institute Genomics Platform"/>
            <consortium name="The Broad Institute Genome Sequencing Center for Infectious Disease"/>
            <person name="Wu L."/>
            <person name="Ma J."/>
        </authorList>
    </citation>
    <scope>NUCLEOTIDE SEQUENCE [LARGE SCALE GENOMIC DNA]</scope>
    <source>
        <strain evidence="8">JCM 13249</strain>
    </source>
</reference>
<dbReference type="InterPro" id="IPR002938">
    <property type="entry name" value="FAD-bd"/>
</dbReference>
<evidence type="ECO:0000256" key="5">
    <source>
        <dbReference type="ARBA" id="ARBA00023033"/>
    </source>
</evidence>
<evidence type="ECO:0000259" key="6">
    <source>
        <dbReference type="Pfam" id="PF01494"/>
    </source>
</evidence>
<keyword evidence="8" id="KW-1185">Reference proteome</keyword>
<name>A0ABP4VUP5_9ACTN</name>
<accession>A0ABP4VUP5</accession>
<dbReference type="InterPro" id="IPR050493">
    <property type="entry name" value="FAD-dep_Monooxygenase_BioMet"/>
</dbReference>
<gene>
    <name evidence="7" type="ORF">GCM10009681_06550</name>
</gene>
<dbReference type="InterPro" id="IPR036188">
    <property type="entry name" value="FAD/NAD-bd_sf"/>
</dbReference>
<evidence type="ECO:0000313" key="7">
    <source>
        <dbReference type="EMBL" id="GAA1738475.1"/>
    </source>
</evidence>
<protein>
    <submittedName>
        <fullName evidence="7">FAD-dependent monooxygenase</fullName>
    </submittedName>
</protein>
<evidence type="ECO:0000256" key="2">
    <source>
        <dbReference type="ARBA" id="ARBA00022630"/>
    </source>
</evidence>
<comment type="cofactor">
    <cofactor evidence="1">
        <name>FAD</name>
        <dbReference type="ChEBI" id="CHEBI:57692"/>
    </cofactor>
</comment>
<evidence type="ECO:0000256" key="4">
    <source>
        <dbReference type="ARBA" id="ARBA00023002"/>
    </source>
</evidence>
<dbReference type="PRINTS" id="PR00420">
    <property type="entry name" value="RNGMNOXGNASE"/>
</dbReference>
<dbReference type="PANTHER" id="PTHR13789:SF318">
    <property type="entry name" value="GERANYLGERANYL DIPHOSPHATE REDUCTASE"/>
    <property type="match status" value="1"/>
</dbReference>
<dbReference type="SUPFAM" id="SSF54373">
    <property type="entry name" value="FAD-linked reductases, C-terminal domain"/>
    <property type="match status" value="1"/>
</dbReference>
<keyword evidence="4" id="KW-0560">Oxidoreductase</keyword>
<organism evidence="7 8">
    <name type="scientific">Luedemannella helvata</name>
    <dbReference type="NCBI Taxonomy" id="349315"/>
    <lineage>
        <taxon>Bacteria</taxon>
        <taxon>Bacillati</taxon>
        <taxon>Actinomycetota</taxon>
        <taxon>Actinomycetes</taxon>
        <taxon>Micromonosporales</taxon>
        <taxon>Micromonosporaceae</taxon>
        <taxon>Luedemannella</taxon>
    </lineage>
</organism>
<dbReference type="SUPFAM" id="SSF51905">
    <property type="entry name" value="FAD/NAD(P)-binding domain"/>
    <property type="match status" value="1"/>
</dbReference>
<dbReference type="GO" id="GO:0004497">
    <property type="term" value="F:monooxygenase activity"/>
    <property type="evidence" value="ECO:0007669"/>
    <property type="project" value="UniProtKB-KW"/>
</dbReference>
<dbReference type="Gene3D" id="3.50.50.60">
    <property type="entry name" value="FAD/NAD(P)-binding domain"/>
    <property type="match status" value="1"/>
</dbReference>
<evidence type="ECO:0000256" key="3">
    <source>
        <dbReference type="ARBA" id="ARBA00022827"/>
    </source>
</evidence>
<evidence type="ECO:0000313" key="8">
    <source>
        <dbReference type="Proteomes" id="UP001500655"/>
    </source>
</evidence>
<proteinExistence type="predicted"/>
<keyword evidence="5 7" id="KW-0503">Monooxygenase</keyword>
<evidence type="ECO:0000256" key="1">
    <source>
        <dbReference type="ARBA" id="ARBA00001974"/>
    </source>
</evidence>
<dbReference type="RefSeq" id="WP_344076605.1">
    <property type="nucleotide sequence ID" value="NZ_BAAALS010000002.1"/>
</dbReference>
<feature type="domain" description="FAD-binding" evidence="6">
    <location>
        <begin position="7"/>
        <end position="336"/>
    </location>
</feature>
<comment type="caution">
    <text evidence="7">The sequence shown here is derived from an EMBL/GenBank/DDBJ whole genome shotgun (WGS) entry which is preliminary data.</text>
</comment>
<dbReference type="Proteomes" id="UP001500655">
    <property type="component" value="Unassembled WGS sequence"/>
</dbReference>
<keyword evidence="3" id="KW-0274">FAD</keyword>
<sequence>MRCATTEPTIIGAGIAGLTLAAALGREGTGCTVYEQADAFTGVGAGVQLTPNATRLLRRLGLGAWLAGTGVRPTAIELRDWRSGSVLTRVELGRACEERYGAPYYTIHRADLHEGLRALVADRCGAHTVRVGRRCVAVREREDDVEVRFADGSAVAADLVVGADGVHSVVRAALSPDASRPTGTSVYRALVPAAIVPRLATEPRVLLWPGPGRHVVCYPVRGGAWLNVVATVPDATRCQPADAYRGWYEDVLGLLTAGEPTTWAVHDRPAPPLFGAGRIALTGDAAHPVLPFAAQGANQAIEDAVVLAGCLRLPERRRALGEYERLRRPRVARIAAASRANGERLHRPDADRRDLFDSAWIYGHDAELAVPAGGRR</sequence>
<keyword evidence="2" id="KW-0285">Flavoprotein</keyword>
<dbReference type="PANTHER" id="PTHR13789">
    <property type="entry name" value="MONOOXYGENASE"/>
    <property type="match status" value="1"/>
</dbReference>
<dbReference type="EMBL" id="BAAALS010000002">
    <property type="protein sequence ID" value="GAA1738475.1"/>
    <property type="molecule type" value="Genomic_DNA"/>
</dbReference>
<dbReference type="Pfam" id="PF01494">
    <property type="entry name" value="FAD_binding_3"/>
    <property type="match status" value="1"/>
</dbReference>